<feature type="compositionally biased region" description="Polar residues" evidence="1">
    <location>
        <begin position="50"/>
        <end position="62"/>
    </location>
</feature>
<evidence type="ECO:0000256" key="1">
    <source>
        <dbReference type="SAM" id="MobiDB-lite"/>
    </source>
</evidence>
<protein>
    <submittedName>
        <fullName evidence="2">SlyX protein</fullName>
    </submittedName>
</protein>
<feature type="region of interest" description="Disordered" evidence="1">
    <location>
        <begin position="50"/>
        <end position="72"/>
    </location>
</feature>
<dbReference type="OrthoDB" id="5297107at2"/>
<dbReference type="Pfam" id="PF04102">
    <property type="entry name" value="SlyX"/>
    <property type="match status" value="1"/>
</dbReference>
<dbReference type="PANTHER" id="PTHR36508:SF1">
    <property type="entry name" value="PROTEIN SLYX"/>
    <property type="match status" value="1"/>
</dbReference>
<organism evidence="2 3">
    <name type="scientific">Jezberella montanilacus</name>
    <dbReference type="NCBI Taxonomy" id="323426"/>
    <lineage>
        <taxon>Bacteria</taxon>
        <taxon>Pseudomonadati</taxon>
        <taxon>Pseudomonadota</taxon>
        <taxon>Betaproteobacteria</taxon>
        <taxon>Burkholderiales</taxon>
        <taxon>Alcaligenaceae</taxon>
        <taxon>Jezberella</taxon>
    </lineage>
</organism>
<dbReference type="Proteomes" id="UP000238308">
    <property type="component" value="Unassembled WGS sequence"/>
</dbReference>
<sequence>MTTEQDIDKRLTDLEVKLILADDMLDQLNQTVFRQQEQIESLAREISVLRRQTPQEGNTQLPSLRDELPPHY</sequence>
<keyword evidence="3" id="KW-1185">Reference proteome</keyword>
<gene>
    <name evidence="2" type="ORF">BCM14_2718</name>
</gene>
<dbReference type="InterPro" id="IPR007236">
    <property type="entry name" value="SlyX"/>
</dbReference>
<comment type="caution">
    <text evidence="2">The sequence shown here is derived from an EMBL/GenBank/DDBJ whole genome shotgun (WGS) entry which is preliminary data.</text>
</comment>
<accession>A0A2T0XC16</accession>
<evidence type="ECO:0000313" key="3">
    <source>
        <dbReference type="Proteomes" id="UP000238308"/>
    </source>
</evidence>
<reference evidence="2 3" key="1">
    <citation type="submission" date="2018-03" db="EMBL/GenBank/DDBJ databases">
        <title>Genomic Encyclopedia of Type Strains, Phase III (KMG-III): the genomes of soil and plant-associated and newly described type strains.</title>
        <authorList>
            <person name="Whitman W."/>
        </authorList>
    </citation>
    <scope>NUCLEOTIDE SEQUENCE [LARGE SCALE GENOMIC DNA]</scope>
    <source>
        <strain evidence="2 3">MWH-P2sevCIIIb</strain>
    </source>
</reference>
<proteinExistence type="predicted"/>
<dbReference type="AlphaFoldDB" id="A0A2T0XC16"/>
<dbReference type="PANTHER" id="PTHR36508">
    <property type="entry name" value="PROTEIN SLYX"/>
    <property type="match status" value="1"/>
</dbReference>
<dbReference type="EMBL" id="PVTV01000017">
    <property type="protein sequence ID" value="PRY96478.1"/>
    <property type="molecule type" value="Genomic_DNA"/>
</dbReference>
<name>A0A2T0XC16_9BURK</name>
<evidence type="ECO:0000313" key="2">
    <source>
        <dbReference type="EMBL" id="PRY96478.1"/>
    </source>
</evidence>
<dbReference type="Gene3D" id="1.20.5.300">
    <property type="match status" value="1"/>
</dbReference>
<dbReference type="RefSeq" id="WP_106228545.1">
    <property type="nucleotide sequence ID" value="NZ_PVTV01000017.1"/>
</dbReference>